<name>A0A1G1ZR59_9BACT</name>
<sequence length="107" mass="11848">MVRNGHSLKSEASRIRTNADATYWYPYGDGGRENSPGPIYRSRLDRARNLGDKSDKYSGWGKSATVLGLSLIGVSLFSLSVEMADGIRLQKRIRFGGNHSANGWQKD</sequence>
<dbReference type="AlphaFoldDB" id="A0A1G1ZR59"/>
<comment type="caution">
    <text evidence="1">The sequence shown here is derived from an EMBL/GenBank/DDBJ whole genome shotgun (WGS) entry which is preliminary data.</text>
</comment>
<accession>A0A1G1ZR59</accession>
<proteinExistence type="predicted"/>
<protein>
    <submittedName>
        <fullName evidence="1">Uncharacterized protein</fullName>
    </submittedName>
</protein>
<gene>
    <name evidence="1" type="ORF">A3H63_02440</name>
</gene>
<dbReference type="EMBL" id="MHJM01000035">
    <property type="protein sequence ID" value="OGY66935.1"/>
    <property type="molecule type" value="Genomic_DNA"/>
</dbReference>
<evidence type="ECO:0000313" key="1">
    <source>
        <dbReference type="EMBL" id="OGY66935.1"/>
    </source>
</evidence>
<organism evidence="1 2">
    <name type="scientific">Candidatus Harrisonbacteria bacterium RIFCSPLOWO2_02_FULL_45_10c</name>
    <dbReference type="NCBI Taxonomy" id="1798410"/>
    <lineage>
        <taxon>Bacteria</taxon>
        <taxon>Candidatus Harrisoniibacteriota</taxon>
    </lineage>
</organism>
<reference evidence="1 2" key="1">
    <citation type="journal article" date="2016" name="Nat. Commun.">
        <title>Thousands of microbial genomes shed light on interconnected biogeochemical processes in an aquifer system.</title>
        <authorList>
            <person name="Anantharaman K."/>
            <person name="Brown C.T."/>
            <person name="Hug L.A."/>
            <person name="Sharon I."/>
            <person name="Castelle C.J."/>
            <person name="Probst A.J."/>
            <person name="Thomas B.C."/>
            <person name="Singh A."/>
            <person name="Wilkins M.J."/>
            <person name="Karaoz U."/>
            <person name="Brodie E.L."/>
            <person name="Williams K.H."/>
            <person name="Hubbard S.S."/>
            <person name="Banfield J.F."/>
        </authorList>
    </citation>
    <scope>NUCLEOTIDE SEQUENCE [LARGE SCALE GENOMIC DNA]</scope>
</reference>
<evidence type="ECO:0000313" key="2">
    <source>
        <dbReference type="Proteomes" id="UP000176284"/>
    </source>
</evidence>
<dbReference type="Proteomes" id="UP000176284">
    <property type="component" value="Unassembled WGS sequence"/>
</dbReference>